<feature type="region of interest" description="Disordered" evidence="1">
    <location>
        <begin position="16"/>
        <end position="36"/>
    </location>
</feature>
<proteinExistence type="predicted"/>
<reference evidence="2" key="1">
    <citation type="journal article" date="2023" name="GigaByte">
        <title>Genome assembly of the bearded iris, Iris pallida Lam.</title>
        <authorList>
            <person name="Bruccoleri R.E."/>
            <person name="Oakeley E.J."/>
            <person name="Faust A.M.E."/>
            <person name="Altorfer M."/>
            <person name="Dessus-Babus S."/>
            <person name="Burckhardt D."/>
            <person name="Oertli M."/>
            <person name="Naumann U."/>
            <person name="Petersen F."/>
            <person name="Wong J."/>
        </authorList>
    </citation>
    <scope>NUCLEOTIDE SEQUENCE</scope>
    <source>
        <strain evidence="2">GSM-AAB239-AS_SAM_17_03QT</strain>
    </source>
</reference>
<protein>
    <submittedName>
        <fullName evidence="2">Skin secretory protein xP2-like</fullName>
    </submittedName>
</protein>
<reference evidence="2" key="2">
    <citation type="submission" date="2023-04" db="EMBL/GenBank/DDBJ databases">
        <authorList>
            <person name="Bruccoleri R.E."/>
            <person name="Oakeley E.J."/>
            <person name="Faust A.-M."/>
            <person name="Dessus-Babus S."/>
            <person name="Altorfer M."/>
            <person name="Burckhardt D."/>
            <person name="Oertli M."/>
            <person name="Naumann U."/>
            <person name="Petersen F."/>
            <person name="Wong J."/>
        </authorList>
    </citation>
    <scope>NUCLEOTIDE SEQUENCE</scope>
    <source>
        <strain evidence="2">GSM-AAB239-AS_SAM_17_03QT</strain>
        <tissue evidence="2">Leaf</tissue>
    </source>
</reference>
<name>A0AAX6ECS8_IRIPA</name>
<comment type="caution">
    <text evidence="2">The sequence shown here is derived from an EMBL/GenBank/DDBJ whole genome shotgun (WGS) entry which is preliminary data.</text>
</comment>
<feature type="compositionally biased region" description="Basic and acidic residues" evidence="1">
    <location>
        <begin position="19"/>
        <end position="36"/>
    </location>
</feature>
<organism evidence="2 3">
    <name type="scientific">Iris pallida</name>
    <name type="common">Sweet iris</name>
    <dbReference type="NCBI Taxonomy" id="29817"/>
    <lineage>
        <taxon>Eukaryota</taxon>
        <taxon>Viridiplantae</taxon>
        <taxon>Streptophyta</taxon>
        <taxon>Embryophyta</taxon>
        <taxon>Tracheophyta</taxon>
        <taxon>Spermatophyta</taxon>
        <taxon>Magnoliopsida</taxon>
        <taxon>Liliopsida</taxon>
        <taxon>Asparagales</taxon>
        <taxon>Iridaceae</taxon>
        <taxon>Iridoideae</taxon>
        <taxon>Irideae</taxon>
        <taxon>Iris</taxon>
    </lineage>
</organism>
<accession>A0AAX6ECS8</accession>
<evidence type="ECO:0000256" key="1">
    <source>
        <dbReference type="SAM" id="MobiDB-lite"/>
    </source>
</evidence>
<evidence type="ECO:0000313" key="3">
    <source>
        <dbReference type="Proteomes" id="UP001140949"/>
    </source>
</evidence>
<dbReference type="AlphaFoldDB" id="A0AAX6ECS8"/>
<dbReference type="Proteomes" id="UP001140949">
    <property type="component" value="Unassembled WGS sequence"/>
</dbReference>
<gene>
    <name evidence="2" type="ORF">M6B38_196140</name>
</gene>
<keyword evidence="3" id="KW-1185">Reference proteome</keyword>
<dbReference type="EMBL" id="JANAVB010037619">
    <property type="protein sequence ID" value="KAJ6801795.1"/>
    <property type="molecule type" value="Genomic_DNA"/>
</dbReference>
<evidence type="ECO:0000313" key="2">
    <source>
        <dbReference type="EMBL" id="KAJ6801795.1"/>
    </source>
</evidence>
<sequence length="36" mass="4127">MISSVPDLRLSTVRVLHRPPLEPESSERTRRHTDAS</sequence>